<reference evidence="1 2" key="1">
    <citation type="journal article" date="2019" name="Commun. Biol.">
        <title>The bagworm genome reveals a unique fibroin gene that provides high tensile strength.</title>
        <authorList>
            <person name="Kono N."/>
            <person name="Nakamura H."/>
            <person name="Ohtoshi R."/>
            <person name="Tomita M."/>
            <person name="Numata K."/>
            <person name="Arakawa K."/>
        </authorList>
    </citation>
    <scope>NUCLEOTIDE SEQUENCE [LARGE SCALE GENOMIC DNA]</scope>
</reference>
<name>A0A4C1ZAM5_EUMVA</name>
<keyword evidence="2" id="KW-1185">Reference proteome</keyword>
<comment type="caution">
    <text evidence="1">The sequence shown here is derived from an EMBL/GenBank/DDBJ whole genome shotgun (WGS) entry which is preliminary data.</text>
</comment>
<evidence type="ECO:0000313" key="2">
    <source>
        <dbReference type="Proteomes" id="UP000299102"/>
    </source>
</evidence>
<gene>
    <name evidence="1" type="ORF">EVAR_61061_1</name>
</gene>
<dbReference type="EMBL" id="BGZK01001632">
    <property type="protein sequence ID" value="GBP83667.1"/>
    <property type="molecule type" value="Genomic_DNA"/>
</dbReference>
<proteinExistence type="predicted"/>
<accession>A0A4C1ZAM5</accession>
<dbReference type="AlphaFoldDB" id="A0A4C1ZAM5"/>
<dbReference type="OrthoDB" id="10057854at2759"/>
<dbReference type="Proteomes" id="UP000299102">
    <property type="component" value="Unassembled WGS sequence"/>
</dbReference>
<sequence>MINYIRFRLSQEPRSERINRLNRIHDRLVCEATEEREHRPSVIRNRLTDETSERRQHRLDVINKRIGTKLPSQRTQRLAAKFKIDNSIFQNKLLMLYLCARAHLRKFRVVKERNRVQEPHHADIHSPSRENIIQSLLIGSAAALFLRGPGASANRGLRLLASGSAALEMRAPTTLYTVRVMKSSV</sequence>
<evidence type="ECO:0000313" key="1">
    <source>
        <dbReference type="EMBL" id="GBP83667.1"/>
    </source>
</evidence>
<organism evidence="1 2">
    <name type="scientific">Eumeta variegata</name>
    <name type="common">Bagworm moth</name>
    <name type="synonym">Eumeta japonica</name>
    <dbReference type="NCBI Taxonomy" id="151549"/>
    <lineage>
        <taxon>Eukaryota</taxon>
        <taxon>Metazoa</taxon>
        <taxon>Ecdysozoa</taxon>
        <taxon>Arthropoda</taxon>
        <taxon>Hexapoda</taxon>
        <taxon>Insecta</taxon>
        <taxon>Pterygota</taxon>
        <taxon>Neoptera</taxon>
        <taxon>Endopterygota</taxon>
        <taxon>Lepidoptera</taxon>
        <taxon>Glossata</taxon>
        <taxon>Ditrysia</taxon>
        <taxon>Tineoidea</taxon>
        <taxon>Psychidae</taxon>
        <taxon>Oiketicinae</taxon>
        <taxon>Eumeta</taxon>
    </lineage>
</organism>
<protein>
    <submittedName>
        <fullName evidence="1">Uncharacterized protein</fullName>
    </submittedName>
</protein>